<accession>A0A6B0UD38</accession>
<sequence length="95" mass="9338">MPDAAAAAAAAVAAAFAVTTLAVTAVASPLTRALCLAPCRWALSCCSEVTLALQGSHTNTRGPEGPPAEAPLRTWAGLIAIPGGGCLCQRPVAGL</sequence>
<evidence type="ECO:0000313" key="1">
    <source>
        <dbReference type="EMBL" id="MXU87164.1"/>
    </source>
</evidence>
<protein>
    <submittedName>
        <fullName evidence="1">Putative secreted protein</fullName>
    </submittedName>
</protein>
<proteinExistence type="predicted"/>
<name>A0A6B0UD38_IXORI</name>
<organism evidence="1">
    <name type="scientific">Ixodes ricinus</name>
    <name type="common">Common tick</name>
    <name type="synonym">Acarus ricinus</name>
    <dbReference type="NCBI Taxonomy" id="34613"/>
    <lineage>
        <taxon>Eukaryota</taxon>
        <taxon>Metazoa</taxon>
        <taxon>Ecdysozoa</taxon>
        <taxon>Arthropoda</taxon>
        <taxon>Chelicerata</taxon>
        <taxon>Arachnida</taxon>
        <taxon>Acari</taxon>
        <taxon>Parasitiformes</taxon>
        <taxon>Ixodida</taxon>
        <taxon>Ixodoidea</taxon>
        <taxon>Ixodidae</taxon>
        <taxon>Ixodinae</taxon>
        <taxon>Ixodes</taxon>
    </lineage>
</organism>
<dbReference type="AlphaFoldDB" id="A0A6B0UD38"/>
<reference evidence="1" key="1">
    <citation type="submission" date="2019-12" db="EMBL/GenBank/DDBJ databases">
        <title>An insight into the sialome of adult female Ixodes ricinus ticks feeding for 6 days.</title>
        <authorList>
            <person name="Perner J."/>
            <person name="Ribeiro J.M.C."/>
        </authorList>
    </citation>
    <scope>NUCLEOTIDE SEQUENCE</scope>
    <source>
        <strain evidence="1">Semi-engorged</strain>
        <tissue evidence="1">Salivary glands</tissue>
    </source>
</reference>
<dbReference type="EMBL" id="GIFC01005081">
    <property type="protein sequence ID" value="MXU87164.1"/>
    <property type="molecule type" value="Transcribed_RNA"/>
</dbReference>